<sequence length="166" mass="18662">MKVIILGDTHIPKRAKELPSQLIQELIVANLIIHTGDWQSIEVYEQITKYGEVVGVYGNVDDDAIKERLPKKVVIELNGFKFGVIHGDGIGKTIEKRVIEAFKDEDVDCIIFGHSHIPVSKKVGNTWLFNPGSPTDKRKLSEFSYGVLTIDSGIILNHVYFKKSMK</sequence>
<dbReference type="RefSeq" id="WP_389362644.1">
    <property type="nucleotide sequence ID" value="NZ_JBIACK010000011.1"/>
</dbReference>
<dbReference type="SUPFAM" id="SSF56300">
    <property type="entry name" value="Metallo-dependent phosphatases"/>
    <property type="match status" value="1"/>
</dbReference>
<keyword evidence="2" id="KW-0479">Metal-binding</keyword>
<evidence type="ECO:0000256" key="1">
    <source>
        <dbReference type="ARBA" id="ARBA00008950"/>
    </source>
</evidence>
<dbReference type="InterPro" id="IPR029052">
    <property type="entry name" value="Metallo-depent_PP-like"/>
</dbReference>
<keyword evidence="5" id="KW-1185">Reference proteome</keyword>
<name>A0ABW6KEQ7_9BACI</name>
<accession>A0ABW6KEQ7</accession>
<evidence type="ECO:0000259" key="3">
    <source>
        <dbReference type="Pfam" id="PF12850"/>
    </source>
</evidence>
<dbReference type="EMBL" id="JBIACK010000011">
    <property type="protein sequence ID" value="MFE8702679.1"/>
    <property type="molecule type" value="Genomic_DNA"/>
</dbReference>
<dbReference type="Pfam" id="PF12850">
    <property type="entry name" value="Metallophos_2"/>
    <property type="match status" value="1"/>
</dbReference>
<evidence type="ECO:0000313" key="5">
    <source>
        <dbReference type="Proteomes" id="UP001601059"/>
    </source>
</evidence>
<feature type="domain" description="Calcineurin-like phosphoesterase" evidence="3">
    <location>
        <begin position="1"/>
        <end position="152"/>
    </location>
</feature>
<protein>
    <recommendedName>
        <fullName evidence="2">Phosphoesterase</fullName>
        <ecNumber evidence="2">3.1.4.-</ecNumber>
    </recommendedName>
</protein>
<dbReference type="Gene3D" id="3.60.21.10">
    <property type="match status" value="1"/>
</dbReference>
<dbReference type="InterPro" id="IPR024654">
    <property type="entry name" value="Calcineurin-like_PHP_lpxH"/>
</dbReference>
<reference evidence="4 5" key="1">
    <citation type="submission" date="2024-08" db="EMBL/GenBank/DDBJ databases">
        <title>Two novel Cytobacillus novel species.</title>
        <authorList>
            <person name="Liu G."/>
        </authorList>
    </citation>
    <scope>NUCLEOTIDE SEQUENCE [LARGE SCALE GENOMIC DNA]</scope>
    <source>
        <strain evidence="4 5">FJAT-54145</strain>
    </source>
</reference>
<organism evidence="4 5">
    <name type="scientific">Cytobacillus spartinae</name>
    <dbReference type="NCBI Taxonomy" id="3299023"/>
    <lineage>
        <taxon>Bacteria</taxon>
        <taxon>Bacillati</taxon>
        <taxon>Bacillota</taxon>
        <taxon>Bacilli</taxon>
        <taxon>Bacillales</taxon>
        <taxon>Bacillaceae</taxon>
        <taxon>Cytobacillus</taxon>
    </lineage>
</organism>
<comment type="similarity">
    <text evidence="1 2">Belongs to the metallophosphoesterase superfamily. YfcE family.</text>
</comment>
<dbReference type="EC" id="3.1.4.-" evidence="2"/>
<dbReference type="PANTHER" id="PTHR11124">
    <property type="entry name" value="VACUOLAR SORTING PROTEIN VPS29"/>
    <property type="match status" value="1"/>
</dbReference>
<evidence type="ECO:0000256" key="2">
    <source>
        <dbReference type="RuleBase" id="RU362039"/>
    </source>
</evidence>
<dbReference type="InterPro" id="IPR000979">
    <property type="entry name" value="Phosphodiesterase_MJ0936/Vps29"/>
</dbReference>
<comment type="caution">
    <text evidence="4">The sequence shown here is derived from an EMBL/GenBank/DDBJ whole genome shotgun (WGS) entry which is preliminary data.</text>
</comment>
<gene>
    <name evidence="4" type="ORF">ACFYKX_18930</name>
</gene>
<dbReference type="Proteomes" id="UP001601059">
    <property type="component" value="Unassembled WGS sequence"/>
</dbReference>
<proteinExistence type="inferred from homology"/>
<comment type="cofactor">
    <cofactor evidence="2">
        <name>a divalent metal cation</name>
        <dbReference type="ChEBI" id="CHEBI:60240"/>
    </cofactor>
</comment>
<dbReference type="NCBIfam" id="TIGR00040">
    <property type="entry name" value="yfcE"/>
    <property type="match status" value="1"/>
</dbReference>
<evidence type="ECO:0000313" key="4">
    <source>
        <dbReference type="EMBL" id="MFE8702679.1"/>
    </source>
</evidence>